<dbReference type="RefSeq" id="WP_186855684.1">
    <property type="nucleotide sequence ID" value="NZ_JACOOY010000006.1"/>
</dbReference>
<evidence type="ECO:0000313" key="2">
    <source>
        <dbReference type="EMBL" id="MBC5664891.1"/>
    </source>
</evidence>
<keyword evidence="3" id="KW-1185">Reference proteome</keyword>
<accession>A0ABR7EU74</accession>
<sequence>MQNPMIQWSGVSDANFKQMEYKIDDVAWKKLGTGTSGSVELPIGTITGNGQHKIAVRSDSSGESEEQEMVDTVLSGTGTAPEEFEKHTGSQDYLGYQSFQTPTGNGTVEDQSGNLTYSQEDANLPASQLTFEMARTYNNQSLLNGMLGTGWSDTLHKELVESEDGTMYYLDSDGSIYHFEKSGETYVCEETKDLTLNDGSIKTPFGDTAASVKSTQIGEMSYSYKETIAEEN</sequence>
<evidence type="ECO:0000313" key="3">
    <source>
        <dbReference type="Proteomes" id="UP000647235"/>
    </source>
</evidence>
<gene>
    <name evidence="2" type="ORF">H8S07_06320</name>
</gene>
<dbReference type="EMBL" id="JACOOY010000006">
    <property type="protein sequence ID" value="MBC5664891.1"/>
    <property type="molecule type" value="Genomic_DNA"/>
</dbReference>
<feature type="domain" description="DUF6531" evidence="1">
    <location>
        <begin position="111"/>
        <end position="179"/>
    </location>
</feature>
<dbReference type="Pfam" id="PF20148">
    <property type="entry name" value="DUF6531"/>
    <property type="match status" value="1"/>
</dbReference>
<organism evidence="2 3">
    <name type="scientific">Dorea hominis</name>
    <dbReference type="NCBI Taxonomy" id="2763040"/>
    <lineage>
        <taxon>Bacteria</taxon>
        <taxon>Bacillati</taxon>
        <taxon>Bacillota</taxon>
        <taxon>Clostridia</taxon>
        <taxon>Lachnospirales</taxon>
        <taxon>Lachnospiraceae</taxon>
        <taxon>Dorea</taxon>
    </lineage>
</organism>
<evidence type="ECO:0000259" key="1">
    <source>
        <dbReference type="Pfam" id="PF20148"/>
    </source>
</evidence>
<dbReference type="Proteomes" id="UP000647235">
    <property type="component" value="Unassembled WGS sequence"/>
</dbReference>
<reference evidence="2 3" key="1">
    <citation type="submission" date="2020-08" db="EMBL/GenBank/DDBJ databases">
        <title>Genome public.</title>
        <authorList>
            <person name="Liu C."/>
            <person name="Sun Q."/>
        </authorList>
    </citation>
    <scope>NUCLEOTIDE SEQUENCE [LARGE SCALE GENOMIC DNA]</scope>
    <source>
        <strain evidence="2 3">NSJ-36</strain>
    </source>
</reference>
<proteinExistence type="predicted"/>
<comment type="caution">
    <text evidence="2">The sequence shown here is derived from an EMBL/GenBank/DDBJ whole genome shotgun (WGS) entry which is preliminary data.</text>
</comment>
<name>A0ABR7EU74_9FIRM</name>
<dbReference type="InterPro" id="IPR045351">
    <property type="entry name" value="DUF6531"/>
</dbReference>
<protein>
    <recommendedName>
        <fullName evidence="1">DUF6531 domain-containing protein</fullName>
    </recommendedName>
</protein>